<evidence type="ECO:0008006" key="4">
    <source>
        <dbReference type="Google" id="ProtNLM"/>
    </source>
</evidence>
<dbReference type="Proteomes" id="UP001519294">
    <property type="component" value="Unassembled WGS sequence"/>
</dbReference>
<organism evidence="2 3">
    <name type="scientific">Virgibacillus alimentarius</name>
    <dbReference type="NCBI Taxonomy" id="698769"/>
    <lineage>
        <taxon>Bacteria</taxon>
        <taxon>Bacillati</taxon>
        <taxon>Bacillota</taxon>
        <taxon>Bacilli</taxon>
        <taxon>Bacillales</taxon>
        <taxon>Bacillaceae</taxon>
        <taxon>Virgibacillus</taxon>
    </lineage>
</organism>
<evidence type="ECO:0000313" key="2">
    <source>
        <dbReference type="EMBL" id="MBP2257937.1"/>
    </source>
</evidence>
<evidence type="ECO:0000313" key="3">
    <source>
        <dbReference type="Proteomes" id="UP001519294"/>
    </source>
</evidence>
<accession>A0ABS4S8V6</accession>
<name>A0ABS4S8V6_9BACI</name>
<feature type="transmembrane region" description="Helical" evidence="1">
    <location>
        <begin position="6"/>
        <end position="26"/>
    </location>
</feature>
<dbReference type="InterPro" id="IPR054381">
    <property type="entry name" value="CydS"/>
</dbReference>
<gene>
    <name evidence="2" type="ORF">J2Z81_001907</name>
</gene>
<comment type="caution">
    <text evidence="2">The sequence shown here is derived from an EMBL/GenBank/DDBJ whole genome shotgun (WGS) entry which is preliminary data.</text>
</comment>
<dbReference type="EMBL" id="JAGIKX010000016">
    <property type="protein sequence ID" value="MBP2257937.1"/>
    <property type="molecule type" value="Genomic_DNA"/>
</dbReference>
<keyword evidence="3" id="KW-1185">Reference proteome</keyword>
<reference evidence="2 3" key="1">
    <citation type="submission" date="2021-03" db="EMBL/GenBank/DDBJ databases">
        <title>Genomic Encyclopedia of Type Strains, Phase IV (KMG-IV): sequencing the most valuable type-strain genomes for metagenomic binning, comparative biology and taxonomic classification.</title>
        <authorList>
            <person name="Goeker M."/>
        </authorList>
    </citation>
    <scope>NUCLEOTIDE SEQUENCE [LARGE SCALE GENOMIC DNA]</scope>
    <source>
        <strain evidence="2 3">DSM 25790</strain>
    </source>
</reference>
<protein>
    <recommendedName>
        <fullName evidence="4">Cbb3-type cytochrome oxidase assembly protein CcoS</fullName>
    </recommendedName>
</protein>
<evidence type="ECO:0000256" key="1">
    <source>
        <dbReference type="SAM" id="Phobius"/>
    </source>
</evidence>
<keyword evidence="1" id="KW-0812">Transmembrane</keyword>
<sequence>MQDFLIFVAPFIVLFGAIALAFWAALKDGPMSKKD</sequence>
<dbReference type="Pfam" id="PF22282">
    <property type="entry name" value="CydS"/>
    <property type="match status" value="1"/>
</dbReference>
<proteinExistence type="predicted"/>
<keyword evidence="1" id="KW-1133">Transmembrane helix</keyword>
<keyword evidence="1" id="KW-0472">Membrane</keyword>
<dbReference type="RefSeq" id="WP_390337524.1">
    <property type="nucleotide sequence ID" value="NZ_JAGIKX010000016.1"/>
</dbReference>